<dbReference type="AlphaFoldDB" id="A0A232EIG8"/>
<comment type="caution">
    <text evidence="1">The sequence shown here is derived from an EMBL/GenBank/DDBJ whole genome shotgun (WGS) entry which is preliminary data.</text>
</comment>
<reference evidence="1 2" key="1">
    <citation type="journal article" date="2017" name="Curr. Biol.">
        <title>The Evolution of Venom by Co-option of Single-Copy Genes.</title>
        <authorList>
            <person name="Martinson E.O."/>
            <person name="Mrinalini"/>
            <person name="Kelkar Y.D."/>
            <person name="Chang C.H."/>
            <person name="Werren J.H."/>
        </authorList>
    </citation>
    <scope>NUCLEOTIDE SEQUENCE [LARGE SCALE GENOMIC DNA]</scope>
    <source>
        <strain evidence="1 2">Alberta</strain>
        <tissue evidence="1">Whole body</tissue>
    </source>
</reference>
<gene>
    <name evidence="1" type="ORF">TSAR_008173</name>
</gene>
<dbReference type="EMBL" id="NNAY01004281">
    <property type="protein sequence ID" value="OXU18108.1"/>
    <property type="molecule type" value="Genomic_DNA"/>
</dbReference>
<dbReference type="Proteomes" id="UP000215335">
    <property type="component" value="Unassembled WGS sequence"/>
</dbReference>
<organism evidence="1 2">
    <name type="scientific">Trichomalopsis sarcophagae</name>
    <dbReference type="NCBI Taxonomy" id="543379"/>
    <lineage>
        <taxon>Eukaryota</taxon>
        <taxon>Metazoa</taxon>
        <taxon>Ecdysozoa</taxon>
        <taxon>Arthropoda</taxon>
        <taxon>Hexapoda</taxon>
        <taxon>Insecta</taxon>
        <taxon>Pterygota</taxon>
        <taxon>Neoptera</taxon>
        <taxon>Endopterygota</taxon>
        <taxon>Hymenoptera</taxon>
        <taxon>Apocrita</taxon>
        <taxon>Proctotrupomorpha</taxon>
        <taxon>Chalcidoidea</taxon>
        <taxon>Pteromalidae</taxon>
        <taxon>Pteromalinae</taxon>
        <taxon>Trichomalopsis</taxon>
    </lineage>
</organism>
<accession>A0A232EIG8</accession>
<sequence length="54" mass="6463">MWAFMILYISTVPAKSSKHFASFKKKNLFQNHPRKLSRKHIWYITPRCARPKAT</sequence>
<evidence type="ECO:0000313" key="2">
    <source>
        <dbReference type="Proteomes" id="UP000215335"/>
    </source>
</evidence>
<protein>
    <submittedName>
        <fullName evidence="1">Uncharacterized protein</fullName>
    </submittedName>
</protein>
<keyword evidence="2" id="KW-1185">Reference proteome</keyword>
<name>A0A232EIG8_9HYME</name>
<evidence type="ECO:0000313" key="1">
    <source>
        <dbReference type="EMBL" id="OXU18108.1"/>
    </source>
</evidence>
<proteinExistence type="predicted"/>